<evidence type="ECO:0000256" key="8">
    <source>
        <dbReference type="ARBA" id="ARBA00023204"/>
    </source>
</evidence>
<protein>
    <submittedName>
        <fullName evidence="10">Bis-ABC ATPase Uup</fullName>
    </submittedName>
</protein>
<evidence type="ECO:0000256" key="1">
    <source>
        <dbReference type="ARBA" id="ARBA00022490"/>
    </source>
</evidence>
<dbReference type="PROSITE" id="PS50893">
    <property type="entry name" value="ABC_TRANSPORTER_2"/>
    <property type="match status" value="2"/>
</dbReference>
<dbReference type="SUPFAM" id="SSF52540">
    <property type="entry name" value="P-loop containing nucleoside triphosphate hydrolases"/>
    <property type="match status" value="2"/>
</dbReference>
<keyword evidence="8" id="KW-0234">DNA repair</keyword>
<keyword evidence="6" id="KW-0067">ATP-binding</keyword>
<dbReference type="PANTHER" id="PTHR42855">
    <property type="entry name" value="ABC TRANSPORTER ATP-BINDING SUBUNIT"/>
    <property type="match status" value="1"/>
</dbReference>
<organism evidence="10">
    <name type="scientific">hydrothermal vent metagenome</name>
    <dbReference type="NCBI Taxonomy" id="652676"/>
    <lineage>
        <taxon>unclassified sequences</taxon>
        <taxon>metagenomes</taxon>
        <taxon>ecological metagenomes</taxon>
    </lineage>
</organism>
<dbReference type="PROSITE" id="PS00211">
    <property type="entry name" value="ABC_TRANSPORTER_1"/>
    <property type="match status" value="1"/>
</dbReference>
<keyword evidence="2" id="KW-0677">Repeat</keyword>
<proteinExistence type="inferred from homology"/>
<dbReference type="InterPro" id="IPR003593">
    <property type="entry name" value="AAA+_ATPase"/>
</dbReference>
<keyword evidence="4" id="KW-0227">DNA damage</keyword>
<dbReference type="Pfam" id="PF12848">
    <property type="entry name" value="ABC_tran_Xtn"/>
    <property type="match status" value="1"/>
</dbReference>
<accession>A0A3B1AU39</accession>
<feature type="domain" description="ABC transporter" evidence="9">
    <location>
        <begin position="324"/>
        <end position="542"/>
    </location>
</feature>
<evidence type="ECO:0000256" key="5">
    <source>
        <dbReference type="ARBA" id="ARBA00022801"/>
    </source>
</evidence>
<keyword evidence="5" id="KW-0378">Hydrolase</keyword>
<evidence type="ECO:0000313" key="10">
    <source>
        <dbReference type="EMBL" id="VAW97514.1"/>
    </source>
</evidence>
<evidence type="ECO:0000256" key="4">
    <source>
        <dbReference type="ARBA" id="ARBA00022763"/>
    </source>
</evidence>
<keyword evidence="7" id="KW-0238">DNA-binding</keyword>
<reference evidence="10" key="1">
    <citation type="submission" date="2018-06" db="EMBL/GenBank/DDBJ databases">
        <authorList>
            <person name="Zhirakovskaya E."/>
        </authorList>
    </citation>
    <scope>NUCLEOTIDE SEQUENCE</scope>
</reference>
<gene>
    <name evidence="10" type="ORF">MNBD_GAMMA23-956</name>
</gene>
<dbReference type="EMBL" id="UOFT01000058">
    <property type="protein sequence ID" value="VAW97514.1"/>
    <property type="molecule type" value="Genomic_DNA"/>
</dbReference>
<evidence type="ECO:0000256" key="7">
    <source>
        <dbReference type="ARBA" id="ARBA00023125"/>
    </source>
</evidence>
<dbReference type="FunFam" id="3.40.50.300:FF:000011">
    <property type="entry name" value="Putative ABC transporter ATP-binding component"/>
    <property type="match status" value="1"/>
</dbReference>
<dbReference type="GO" id="GO:0003677">
    <property type="term" value="F:DNA binding"/>
    <property type="evidence" value="ECO:0007669"/>
    <property type="project" value="UniProtKB-KW"/>
</dbReference>
<name>A0A3B1AU39_9ZZZZ</name>
<dbReference type="AlphaFoldDB" id="A0A3B1AU39"/>
<dbReference type="CDD" id="cd03221">
    <property type="entry name" value="ABCF_EF-3"/>
    <property type="match status" value="2"/>
</dbReference>
<dbReference type="InterPro" id="IPR051309">
    <property type="entry name" value="ABCF_ATPase"/>
</dbReference>
<dbReference type="InterPro" id="IPR037118">
    <property type="entry name" value="Val-tRNA_synth_C_sf"/>
</dbReference>
<feature type="domain" description="ABC transporter" evidence="9">
    <location>
        <begin position="4"/>
        <end position="257"/>
    </location>
</feature>
<dbReference type="GO" id="GO:0006281">
    <property type="term" value="P:DNA repair"/>
    <property type="evidence" value="ECO:0007669"/>
    <property type="project" value="UniProtKB-KW"/>
</dbReference>
<dbReference type="HAMAP" id="MF_00848">
    <property type="entry name" value="Uup"/>
    <property type="match status" value="1"/>
</dbReference>
<sequence length="642" mass="72789">MPLLTLDNACLSYGHVALLDKAKLTIDASERIALIGRNGEGKSTLMKVLLGEATLDDGSIWRAPSLKISYLMQEVPNDEERTVFEVVASGIENVGQLITDYHNTVHALADVTDEKESARLVNQLNDYQNQLERLDGWSLEQRVEAMVSKLSLPEDALVSSLSGGYKRRVMLARALVCEPDILLLDEPTNHLDIESILWLEGFLQNYQGTILFVSHDREFIKKLATRIIELDRGNITSWDVGYEQYLIKKEEFLAIEADHNAKFDKRLAQEEQWIRKGIKARRTRNEGRVRALKSMRNEHARRRTQQGKAKLNLDAADSSGRIVAEVRKAGFSYGEKQIVKEFSTKILRGDKIGIIGANGSGKSTLIKLLLGELKPTAGKVKLGTNLEIAYFDQNRADFDMNASVMANLNHGRDRVMVNGKDRHVIGYLQDFLFPPARVQSPVKTLSGGERNRLLLARLFIKPANLLVLDEPTNDLDVETLELLEELLLNYEGTLILVSHDRQFLDNIVTSTIVMEGEGQVDEYVGGYNDYLRQRTKPVKSVALIKNLGGKNKTPIKNSSSTSIELVTNKPAEKKRTYKDQRELDLLPKRIEKLENEQQELVTLTSETDFYQRDKHIVNQTMSRLTEIEKELSESFQRWEELE</sequence>
<dbReference type="InterPro" id="IPR043686">
    <property type="entry name" value="Uup"/>
</dbReference>
<dbReference type="InterPro" id="IPR027417">
    <property type="entry name" value="P-loop_NTPase"/>
</dbReference>
<dbReference type="InterPro" id="IPR003439">
    <property type="entry name" value="ABC_transporter-like_ATP-bd"/>
</dbReference>
<dbReference type="FunFam" id="3.40.50.300:FF:000309">
    <property type="entry name" value="ABC transporter ATP-binding protein"/>
    <property type="match status" value="1"/>
</dbReference>
<evidence type="ECO:0000256" key="6">
    <source>
        <dbReference type="ARBA" id="ARBA00022840"/>
    </source>
</evidence>
<dbReference type="Pfam" id="PF00005">
    <property type="entry name" value="ABC_tran"/>
    <property type="match status" value="2"/>
</dbReference>
<evidence type="ECO:0000259" key="9">
    <source>
        <dbReference type="PROSITE" id="PS50893"/>
    </source>
</evidence>
<dbReference type="Pfam" id="PF16326">
    <property type="entry name" value="ABC_tran_CTD"/>
    <property type="match status" value="1"/>
</dbReference>
<dbReference type="Gene3D" id="1.10.287.380">
    <property type="entry name" value="Valyl-tRNA synthetase, C-terminal domain"/>
    <property type="match status" value="1"/>
</dbReference>
<keyword evidence="1" id="KW-0963">Cytoplasm</keyword>
<dbReference type="Gene3D" id="3.40.50.300">
    <property type="entry name" value="P-loop containing nucleotide triphosphate hydrolases"/>
    <property type="match status" value="2"/>
</dbReference>
<dbReference type="PANTHER" id="PTHR42855:SF1">
    <property type="entry name" value="ABC TRANSPORTER DOMAIN-CONTAINING PROTEIN"/>
    <property type="match status" value="1"/>
</dbReference>
<dbReference type="InterPro" id="IPR032781">
    <property type="entry name" value="ABC_tran_Xtn"/>
</dbReference>
<dbReference type="GO" id="GO:0016887">
    <property type="term" value="F:ATP hydrolysis activity"/>
    <property type="evidence" value="ECO:0007669"/>
    <property type="project" value="InterPro"/>
</dbReference>
<evidence type="ECO:0000256" key="2">
    <source>
        <dbReference type="ARBA" id="ARBA00022737"/>
    </source>
</evidence>
<evidence type="ECO:0000256" key="3">
    <source>
        <dbReference type="ARBA" id="ARBA00022741"/>
    </source>
</evidence>
<dbReference type="GO" id="GO:0005524">
    <property type="term" value="F:ATP binding"/>
    <property type="evidence" value="ECO:0007669"/>
    <property type="project" value="UniProtKB-KW"/>
</dbReference>
<dbReference type="InterPro" id="IPR017871">
    <property type="entry name" value="ABC_transporter-like_CS"/>
</dbReference>
<dbReference type="SMART" id="SM00382">
    <property type="entry name" value="AAA"/>
    <property type="match status" value="2"/>
</dbReference>
<dbReference type="InterPro" id="IPR032524">
    <property type="entry name" value="ABC_tran_C"/>
</dbReference>
<keyword evidence="3" id="KW-0547">Nucleotide-binding</keyword>